<keyword evidence="3" id="KW-1185">Reference proteome</keyword>
<dbReference type="Proteomes" id="UP000789595">
    <property type="component" value="Unassembled WGS sequence"/>
</dbReference>
<comment type="caution">
    <text evidence="2">The sequence shown here is derived from an EMBL/GenBank/DDBJ whole genome shotgun (WGS) entry which is preliminary data.</text>
</comment>
<organism evidence="2 3">
    <name type="scientific">Pelagomonas calceolata</name>
    <dbReference type="NCBI Taxonomy" id="35677"/>
    <lineage>
        <taxon>Eukaryota</taxon>
        <taxon>Sar</taxon>
        <taxon>Stramenopiles</taxon>
        <taxon>Ochrophyta</taxon>
        <taxon>Pelagophyceae</taxon>
        <taxon>Pelagomonadales</taxon>
        <taxon>Pelagomonadaceae</taxon>
        <taxon>Pelagomonas</taxon>
    </lineage>
</organism>
<gene>
    <name evidence="2" type="ORF">PECAL_4P26700</name>
</gene>
<protein>
    <submittedName>
        <fullName evidence="2">Uncharacterized protein</fullName>
    </submittedName>
</protein>
<evidence type="ECO:0000313" key="3">
    <source>
        <dbReference type="Proteomes" id="UP000789595"/>
    </source>
</evidence>
<feature type="compositionally biased region" description="Polar residues" evidence="1">
    <location>
        <begin position="148"/>
        <end position="163"/>
    </location>
</feature>
<sequence>MVQNIELNNRKKKKQVYSGARCDRESCNGIVDVTIGGASSGTIRSHPAGASSYAPYSRCGWRVDLGGVDDNVDDRDDQNRVVVLTFVRAGPSCRSWRGTAGYAPGTNATHHLAIQKKANSNLAVAFGRTSSALLDSARRPRPDPEDGSNGSSRTTPTPRQLDP</sequence>
<name>A0A8J2X1W2_9STRA</name>
<feature type="region of interest" description="Disordered" evidence="1">
    <location>
        <begin position="130"/>
        <end position="163"/>
    </location>
</feature>
<evidence type="ECO:0000256" key="1">
    <source>
        <dbReference type="SAM" id="MobiDB-lite"/>
    </source>
</evidence>
<reference evidence="2" key="1">
    <citation type="submission" date="2021-11" db="EMBL/GenBank/DDBJ databases">
        <authorList>
            <consortium name="Genoscope - CEA"/>
            <person name="William W."/>
        </authorList>
    </citation>
    <scope>NUCLEOTIDE SEQUENCE</scope>
</reference>
<dbReference type="EMBL" id="CAKKNE010000004">
    <property type="protein sequence ID" value="CAH0375340.1"/>
    <property type="molecule type" value="Genomic_DNA"/>
</dbReference>
<accession>A0A8J2X1W2</accession>
<proteinExistence type="predicted"/>
<dbReference type="AlphaFoldDB" id="A0A8J2X1W2"/>
<evidence type="ECO:0000313" key="2">
    <source>
        <dbReference type="EMBL" id="CAH0375340.1"/>
    </source>
</evidence>